<dbReference type="Proteomes" id="UP000305067">
    <property type="component" value="Unassembled WGS sequence"/>
</dbReference>
<reference evidence="1 2" key="1">
    <citation type="journal article" date="2019" name="Nat. Ecol. Evol.">
        <title>Megaphylogeny resolves global patterns of mushroom evolution.</title>
        <authorList>
            <person name="Varga T."/>
            <person name="Krizsan K."/>
            <person name="Foldi C."/>
            <person name="Dima B."/>
            <person name="Sanchez-Garcia M."/>
            <person name="Sanchez-Ramirez S."/>
            <person name="Szollosi G.J."/>
            <person name="Szarkandi J.G."/>
            <person name="Papp V."/>
            <person name="Albert L."/>
            <person name="Andreopoulos W."/>
            <person name="Angelini C."/>
            <person name="Antonin V."/>
            <person name="Barry K.W."/>
            <person name="Bougher N.L."/>
            <person name="Buchanan P."/>
            <person name="Buyck B."/>
            <person name="Bense V."/>
            <person name="Catcheside P."/>
            <person name="Chovatia M."/>
            <person name="Cooper J."/>
            <person name="Damon W."/>
            <person name="Desjardin D."/>
            <person name="Finy P."/>
            <person name="Geml J."/>
            <person name="Haridas S."/>
            <person name="Hughes K."/>
            <person name="Justo A."/>
            <person name="Karasinski D."/>
            <person name="Kautmanova I."/>
            <person name="Kiss B."/>
            <person name="Kocsube S."/>
            <person name="Kotiranta H."/>
            <person name="LaButti K.M."/>
            <person name="Lechner B.E."/>
            <person name="Liimatainen K."/>
            <person name="Lipzen A."/>
            <person name="Lukacs Z."/>
            <person name="Mihaltcheva S."/>
            <person name="Morgado L.N."/>
            <person name="Niskanen T."/>
            <person name="Noordeloos M.E."/>
            <person name="Ohm R.A."/>
            <person name="Ortiz-Santana B."/>
            <person name="Ovrebo C."/>
            <person name="Racz N."/>
            <person name="Riley R."/>
            <person name="Savchenko A."/>
            <person name="Shiryaev A."/>
            <person name="Soop K."/>
            <person name="Spirin V."/>
            <person name="Szebenyi C."/>
            <person name="Tomsovsky M."/>
            <person name="Tulloss R.E."/>
            <person name="Uehling J."/>
            <person name="Grigoriev I.V."/>
            <person name="Vagvolgyi C."/>
            <person name="Papp T."/>
            <person name="Martin F.M."/>
            <person name="Miettinen O."/>
            <person name="Hibbett D.S."/>
            <person name="Nagy L.G."/>
        </authorList>
    </citation>
    <scope>NUCLEOTIDE SEQUENCE [LARGE SCALE GENOMIC DNA]</scope>
    <source>
        <strain evidence="1 2">CBS 309.79</strain>
    </source>
</reference>
<keyword evidence="2" id="KW-1185">Reference proteome</keyword>
<dbReference type="AlphaFoldDB" id="A0A5C3Q5M2"/>
<protein>
    <submittedName>
        <fullName evidence="1">Uncharacterized protein</fullName>
    </submittedName>
</protein>
<evidence type="ECO:0000313" key="2">
    <source>
        <dbReference type="Proteomes" id="UP000305067"/>
    </source>
</evidence>
<dbReference type="EMBL" id="ML178850">
    <property type="protein sequence ID" value="TFK97111.1"/>
    <property type="molecule type" value="Genomic_DNA"/>
</dbReference>
<gene>
    <name evidence="1" type="ORF">BDV98DRAFT_596903</name>
</gene>
<sequence>MPRLFHCSCDRTDPFIASAHQSIGSKTPRSTVEAPVDSCAELELCELLFSIIDKIIRLPLSATKLARLSAQTTSNSIKGKDKAYTVLAHYFVVEPALILESSSSWFRKTRSLCVISFLSANAVPRYPADKTEPLMCPVFYSVPECFFELLITIMQILSPSLHSTLASRSWSVTSTSSRYRNDGSCEGLVTLIGALLDTAVWRDGLWLAPETVPSHLLREVYDVLREDII</sequence>
<accession>A0A5C3Q5M2</accession>
<proteinExistence type="predicted"/>
<evidence type="ECO:0000313" key="1">
    <source>
        <dbReference type="EMBL" id="TFK97111.1"/>
    </source>
</evidence>
<organism evidence="1 2">
    <name type="scientific">Pterulicium gracile</name>
    <dbReference type="NCBI Taxonomy" id="1884261"/>
    <lineage>
        <taxon>Eukaryota</taxon>
        <taxon>Fungi</taxon>
        <taxon>Dikarya</taxon>
        <taxon>Basidiomycota</taxon>
        <taxon>Agaricomycotina</taxon>
        <taxon>Agaricomycetes</taxon>
        <taxon>Agaricomycetidae</taxon>
        <taxon>Agaricales</taxon>
        <taxon>Pleurotineae</taxon>
        <taxon>Pterulaceae</taxon>
        <taxon>Pterulicium</taxon>
    </lineage>
</organism>
<name>A0A5C3Q5M2_9AGAR</name>